<evidence type="ECO:0000313" key="6">
    <source>
        <dbReference type="Proteomes" id="UP000694941"/>
    </source>
</evidence>
<feature type="compositionally biased region" description="Low complexity" evidence="4">
    <location>
        <begin position="78"/>
        <end position="89"/>
    </location>
</feature>
<evidence type="ECO:0000313" key="8">
    <source>
        <dbReference type="RefSeq" id="XP_013772150.1"/>
    </source>
</evidence>
<dbReference type="RefSeq" id="XP_013772150.1">
    <property type="nucleotide sequence ID" value="XM_013916696.2"/>
</dbReference>
<evidence type="ECO:0000259" key="5">
    <source>
        <dbReference type="PROSITE" id="PS50137"/>
    </source>
</evidence>
<evidence type="ECO:0000313" key="7">
    <source>
        <dbReference type="RefSeq" id="XP_013772149.1"/>
    </source>
</evidence>
<keyword evidence="1" id="KW-0677">Repeat</keyword>
<reference evidence="7 8" key="1">
    <citation type="submission" date="2025-05" db="UniProtKB">
        <authorList>
            <consortium name="RefSeq"/>
        </authorList>
    </citation>
    <scope>IDENTIFICATION</scope>
    <source>
        <tissue evidence="7 8">Muscle</tissue>
    </source>
</reference>
<dbReference type="SMART" id="SM00358">
    <property type="entry name" value="DSRM"/>
    <property type="match status" value="5"/>
</dbReference>
<evidence type="ECO:0000256" key="2">
    <source>
        <dbReference type="ARBA" id="ARBA00022884"/>
    </source>
</evidence>
<gene>
    <name evidence="7 8 9" type="primary">LOC106457304</name>
</gene>
<proteinExistence type="predicted"/>
<feature type="domain" description="DRBM" evidence="5">
    <location>
        <begin position="122"/>
        <end position="189"/>
    </location>
</feature>
<evidence type="ECO:0000256" key="1">
    <source>
        <dbReference type="ARBA" id="ARBA00022737"/>
    </source>
</evidence>
<dbReference type="CDD" id="cd19860">
    <property type="entry name" value="DSRM_STAU_rpt4"/>
    <property type="match status" value="1"/>
</dbReference>
<feature type="region of interest" description="Disordered" evidence="4">
    <location>
        <begin position="78"/>
        <end position="117"/>
    </location>
</feature>
<feature type="compositionally biased region" description="Polar residues" evidence="4">
    <location>
        <begin position="1"/>
        <end position="21"/>
    </location>
</feature>
<dbReference type="Gene3D" id="3.30.160.20">
    <property type="match status" value="5"/>
</dbReference>
<sequence length="802" mass="86872">MNPTSVTSLIKPQSIPKSTGSGMMPGVTVHHSIIGGSDSNTLSISGHVITHVNPLVGPMGDTPLTIQGSGLRSVNPNLNNLTPNKPTNTISSTGPVPISTAPPAGGGSSQPTETMANTKEKTPMCLVNELARFNKVQHQYRLIDQSGPAHKKNFTVVLKLDNEEYTATGPSIKKAQHAAAAVALDKTALKHPPPKCQIKNQGPMTPTVELNALAMKRGEPAIYQIIEPPRSPFMPNFNFRGMYNQRYHYPKVPPTCYVALKVGNSQFFGEGITVQAARHAAAEEALRALKEIPLPENVTKHNEVTKSENETPELDQNIEIKSPISLVHEVALKRGFSVNFEVTRESGPPHMRTFVTRCTVGELVTEGEGNGKKVSKKKAAEKMLEELRLLPPLPVMQQKVKKKPVIKKKGRNLIKEQKADPQYGQGINPISRLIQIQQAKKEREPIYAVIAERGEPRQREFLMQCVVGNYTTKGSGPNKKTAKRNAADAMLQLMGYSRPLPGKPAIKPSTARIEDGHMFQSQEIEKRKVTFLEHDVINEKLDGEGKLGRQLVPGLLLMPDTTGLTGDQPPGQGYTGLNRAPGGPLQHQEVVNKMTIQKTSAIAKELLDCGASPTAEALSKSGPKTAAAQTQTTVRPKQQLMYLAEVLGFQVHFRDFPKGNKMEYLSLVSLSTNPPHVSHGSGPTIDTSHDQAALSALRSLAELGLDSVTEGVKAEHVNISPGDGYVNSNMSNLFVNSNDSLSVSTMGSSKCVKWQQKDFQYRRHISNVQGTAPKLACSPTSNGLGSNVKPGASVSVTVKGEH</sequence>
<feature type="domain" description="DRBM" evidence="5">
    <location>
        <begin position="322"/>
        <end position="389"/>
    </location>
</feature>
<dbReference type="PANTHER" id="PTHR46054:SF3">
    <property type="entry name" value="MATERNAL EFFECT PROTEIN STAUFEN"/>
    <property type="match status" value="1"/>
</dbReference>
<feature type="domain" description="DRBM" evidence="5">
    <location>
        <begin position="428"/>
        <end position="496"/>
    </location>
</feature>
<dbReference type="InterPro" id="IPR014720">
    <property type="entry name" value="dsRBD_dom"/>
</dbReference>
<dbReference type="InterPro" id="IPR032478">
    <property type="entry name" value="Staufen_C"/>
</dbReference>
<dbReference type="Pfam" id="PF16482">
    <property type="entry name" value="Staufen_C"/>
    <property type="match status" value="1"/>
</dbReference>
<dbReference type="Pfam" id="PF00035">
    <property type="entry name" value="dsrm"/>
    <property type="match status" value="3"/>
</dbReference>
<protein>
    <submittedName>
        <fullName evidence="7 8">Double-stranded RNA-binding protein Staufen homolog 2-like isoform X1</fullName>
    </submittedName>
</protein>
<evidence type="ECO:0000256" key="3">
    <source>
        <dbReference type="PROSITE-ProRule" id="PRU00266"/>
    </source>
</evidence>
<feature type="domain" description="DRBM" evidence="5">
    <location>
        <begin position="205"/>
        <end position="291"/>
    </location>
</feature>
<evidence type="ECO:0000256" key="4">
    <source>
        <dbReference type="SAM" id="MobiDB-lite"/>
    </source>
</evidence>
<organism evidence="6 8">
    <name type="scientific">Limulus polyphemus</name>
    <name type="common">Atlantic horseshoe crab</name>
    <dbReference type="NCBI Taxonomy" id="6850"/>
    <lineage>
        <taxon>Eukaryota</taxon>
        <taxon>Metazoa</taxon>
        <taxon>Ecdysozoa</taxon>
        <taxon>Arthropoda</taxon>
        <taxon>Chelicerata</taxon>
        <taxon>Merostomata</taxon>
        <taxon>Xiphosura</taxon>
        <taxon>Limulidae</taxon>
        <taxon>Limulus</taxon>
    </lineage>
</organism>
<dbReference type="CDD" id="cd19861">
    <property type="entry name" value="DSRM_STAU_rpt5"/>
    <property type="match status" value="1"/>
</dbReference>
<dbReference type="RefSeq" id="XP_013772149.1">
    <property type="nucleotide sequence ID" value="XM_013916695.2"/>
</dbReference>
<feature type="region of interest" description="Disordered" evidence="4">
    <location>
        <begin position="1"/>
        <end position="24"/>
    </location>
</feature>
<dbReference type="InterPro" id="IPR051740">
    <property type="entry name" value="DRBM-containing_protein"/>
</dbReference>
<dbReference type="CDD" id="cd19857">
    <property type="entry name" value="DSRM_STAU_rpt1"/>
    <property type="match status" value="1"/>
</dbReference>
<dbReference type="PROSITE" id="PS50137">
    <property type="entry name" value="DS_RBD"/>
    <property type="match status" value="5"/>
</dbReference>
<keyword evidence="6" id="KW-1185">Reference proteome</keyword>
<dbReference type="GeneID" id="106457304"/>
<dbReference type="SUPFAM" id="SSF54768">
    <property type="entry name" value="dsRNA-binding domain-like"/>
    <property type="match status" value="5"/>
</dbReference>
<evidence type="ECO:0000313" key="9">
    <source>
        <dbReference type="RefSeq" id="XP_022238874.1"/>
    </source>
</evidence>
<name>A0ABM1B0A1_LIMPO</name>
<dbReference type="RefSeq" id="XP_022238874.1">
    <property type="nucleotide sequence ID" value="XM_022383166.1"/>
</dbReference>
<dbReference type="CDD" id="cd19859">
    <property type="entry name" value="DSRM_STAU_rpt3"/>
    <property type="match status" value="1"/>
</dbReference>
<feature type="domain" description="DRBM" evidence="5">
    <location>
        <begin position="635"/>
        <end position="702"/>
    </location>
</feature>
<dbReference type="PANTHER" id="PTHR46054">
    <property type="entry name" value="MATERNAL EFFECT PROTEIN STAUFEN"/>
    <property type="match status" value="1"/>
</dbReference>
<accession>A0ABM1B0A1</accession>
<keyword evidence="2 3" id="KW-0694">RNA-binding</keyword>
<dbReference type="Proteomes" id="UP000694941">
    <property type="component" value="Unplaced"/>
</dbReference>